<comment type="caution">
    <text evidence="1">The sequence shown here is derived from an EMBL/GenBank/DDBJ whole genome shotgun (WGS) entry which is preliminary data.</text>
</comment>
<gene>
    <name evidence="1" type="ORF">PHET_07589</name>
</gene>
<dbReference type="EMBL" id="LUCH01004362">
    <property type="protein sequence ID" value="KAF5399089.1"/>
    <property type="molecule type" value="Genomic_DNA"/>
</dbReference>
<dbReference type="AlphaFoldDB" id="A0A8J4THB2"/>
<evidence type="ECO:0000313" key="2">
    <source>
        <dbReference type="Proteomes" id="UP000748531"/>
    </source>
</evidence>
<keyword evidence="2" id="KW-1185">Reference proteome</keyword>
<protein>
    <recommendedName>
        <fullName evidence="3">Tc1-like transposase DDE domain-containing protein</fullName>
    </recommendedName>
</protein>
<sequence length="323" mass="37408">MKAVKSLRYSTSTERKPLTTVGGKEFTAEQLWEHENFDRVRRVANRRKKLRKLVGGRKPKTTEEEDALICKTIQKYPTESVKFIHLKYLPQFSYSLVRRRVQKFNLQTTIGVTHVLANSSKNSRLKFAKEYVSRPSAFWRSIFFASETVLQDETVDVQENVLFGRDKSRKSLSLIHSNESSPCRRYWFALKYNEPIRWFEVQDERNVDKFIRTVKSVFDGEFPEDAPKHTVLLQDDSNKIITILNSDKLEFIQVPPNSPDLNIIKNLSSVLNQQLSKLPGTKDLADRIERVIRTKIDAQYINSLVDSVPARLKAIIRNGGNCT</sequence>
<name>A0A8J4THB2_9TREM</name>
<organism evidence="1 2">
    <name type="scientific">Paragonimus heterotremus</name>
    <dbReference type="NCBI Taxonomy" id="100268"/>
    <lineage>
        <taxon>Eukaryota</taxon>
        <taxon>Metazoa</taxon>
        <taxon>Spiralia</taxon>
        <taxon>Lophotrochozoa</taxon>
        <taxon>Platyhelminthes</taxon>
        <taxon>Trematoda</taxon>
        <taxon>Digenea</taxon>
        <taxon>Plagiorchiida</taxon>
        <taxon>Troglotremata</taxon>
        <taxon>Troglotrematidae</taxon>
        <taxon>Paragonimus</taxon>
    </lineage>
</organism>
<evidence type="ECO:0008006" key="3">
    <source>
        <dbReference type="Google" id="ProtNLM"/>
    </source>
</evidence>
<dbReference type="InterPro" id="IPR036397">
    <property type="entry name" value="RNaseH_sf"/>
</dbReference>
<dbReference type="GO" id="GO:0003676">
    <property type="term" value="F:nucleic acid binding"/>
    <property type="evidence" value="ECO:0007669"/>
    <property type="project" value="InterPro"/>
</dbReference>
<reference evidence="1" key="1">
    <citation type="submission" date="2019-05" db="EMBL/GenBank/DDBJ databases">
        <title>Annotation for the trematode Paragonimus heterotremus.</title>
        <authorList>
            <person name="Choi Y.-J."/>
        </authorList>
    </citation>
    <scope>NUCLEOTIDE SEQUENCE</scope>
    <source>
        <strain evidence="1">LC</strain>
    </source>
</reference>
<evidence type="ECO:0000313" key="1">
    <source>
        <dbReference type="EMBL" id="KAF5399089.1"/>
    </source>
</evidence>
<dbReference type="Proteomes" id="UP000748531">
    <property type="component" value="Unassembled WGS sequence"/>
</dbReference>
<accession>A0A8J4THB2</accession>
<dbReference type="OrthoDB" id="6246393at2759"/>
<dbReference type="Gene3D" id="3.30.420.10">
    <property type="entry name" value="Ribonuclease H-like superfamily/Ribonuclease H"/>
    <property type="match status" value="1"/>
</dbReference>
<proteinExistence type="predicted"/>